<evidence type="ECO:0000313" key="2">
    <source>
        <dbReference type="Proteomes" id="UP000070463"/>
    </source>
</evidence>
<reference evidence="1 2" key="1">
    <citation type="journal article" date="2016" name="Sci. Rep.">
        <title>Metabolic traits of an uncultured archaeal lineage -MSBL1- from brine pools of the Red Sea.</title>
        <authorList>
            <person name="Mwirichia R."/>
            <person name="Alam I."/>
            <person name="Rashid M."/>
            <person name="Vinu M."/>
            <person name="Ba-Alawi W."/>
            <person name="Anthony Kamau A."/>
            <person name="Kamanda Ngugi D."/>
            <person name="Goker M."/>
            <person name="Klenk H.P."/>
            <person name="Bajic V."/>
            <person name="Stingl U."/>
        </authorList>
    </citation>
    <scope>NUCLEOTIDE SEQUENCE [LARGE SCALE GENOMIC DNA]</scope>
    <source>
        <strain evidence="1">SCGC-AAA259I09</strain>
    </source>
</reference>
<sequence length="71" mass="8667">MNRYRFPPCEKNRRTTRLFVLFAWPSLREKFREVRNAGRECDFLGYLDSLRRVLKNPFPEREKVEKYVPSG</sequence>
<gene>
    <name evidence="1" type="ORF">AKJ37_04990</name>
</gene>
<name>A0A133UQX7_9EURY</name>
<dbReference type="Proteomes" id="UP000070463">
    <property type="component" value="Unassembled WGS sequence"/>
</dbReference>
<organism evidence="1 2">
    <name type="scientific">candidate division MSBL1 archaeon SCGC-AAA259I09</name>
    <dbReference type="NCBI Taxonomy" id="1698267"/>
    <lineage>
        <taxon>Archaea</taxon>
        <taxon>Methanobacteriati</taxon>
        <taxon>Methanobacteriota</taxon>
        <taxon>candidate division MSBL1</taxon>
    </lineage>
</organism>
<evidence type="ECO:0000313" key="1">
    <source>
        <dbReference type="EMBL" id="KXA96549.1"/>
    </source>
</evidence>
<keyword evidence="2" id="KW-1185">Reference proteome</keyword>
<dbReference type="AlphaFoldDB" id="A0A133UQX7"/>
<feature type="non-terminal residue" evidence="1">
    <location>
        <position position="71"/>
    </location>
</feature>
<comment type="caution">
    <text evidence="1">The sequence shown here is derived from an EMBL/GenBank/DDBJ whole genome shotgun (WGS) entry which is preliminary data.</text>
</comment>
<dbReference type="EMBL" id="LHXR01000075">
    <property type="protein sequence ID" value="KXA96549.1"/>
    <property type="molecule type" value="Genomic_DNA"/>
</dbReference>
<proteinExistence type="predicted"/>
<accession>A0A133UQX7</accession>
<protein>
    <submittedName>
        <fullName evidence="1">Uncharacterized protein</fullName>
    </submittedName>
</protein>